<dbReference type="GO" id="GO:0015562">
    <property type="term" value="F:efflux transmembrane transporter activity"/>
    <property type="evidence" value="ECO:0007669"/>
    <property type="project" value="InterPro"/>
</dbReference>
<reference evidence="3 4" key="1">
    <citation type="submission" date="2018-05" db="EMBL/GenBank/DDBJ databases">
        <authorList>
            <person name="Lanie J.A."/>
            <person name="Ng W.-L."/>
            <person name="Kazmierczak K.M."/>
            <person name="Andrzejewski T.M."/>
            <person name="Davidsen T.M."/>
            <person name="Wayne K.J."/>
            <person name="Tettelin H."/>
            <person name="Glass J.I."/>
            <person name="Rusch D."/>
            <person name="Podicherti R."/>
            <person name="Tsui H.-C.T."/>
            <person name="Winkler M.E."/>
        </authorList>
    </citation>
    <scope>NUCLEOTIDE SEQUENCE [LARGE SCALE GENOMIC DNA]</scope>
    <source>
        <strain evidence="3 4">BUT-10</strain>
    </source>
</reference>
<protein>
    <submittedName>
        <fullName evidence="3">TolC family protein</fullName>
    </submittedName>
</protein>
<sequence length="472" mass="50527">MLRRPGLFPILASALALAACATPRAADVSLPAAFEAPAGAPADALALDTWWTAYGDPELTALIEQALARNPDIRTARARLDEVRAQRTSAILQYLPQGDATASGKRTTTEQISGVRASIPGFSTDGTSEQYSATFNVSWEIDPFGRGFIAYRAADAEVDRVRFAYEVTRAQLAGDTADAWFQARGLAIQLADARETARIQKDLYDIAARRAALGLAAGSEPDRVAGDLAQAQAQVAALEAQLQVQKRAILVLTGRVVEPTANIEAPPVVGAAPAVPAALPSELLQRRPDVRQAQAAVRSAAGQQRLAQLAFFPTFTLSPGLGWSRIEQPGFTSETQNWSIGGSIMQPILSIPRRMQDLKVQNARAEQAVTAYEKTVQVAFQEAEGALVNLDADRRRVALLTDGEARARRAYDAAREGYARGLTDLSSTLSAEQAWRAVRAQLTSAQVQALRRSVQAMKAIGGGWPAQAYAAK</sequence>
<keyword evidence="2" id="KW-0472">Membrane</keyword>
<name>A0A328BL68_9CAUL</name>
<keyword evidence="2" id="KW-0812">Transmembrane</keyword>
<evidence type="ECO:0000256" key="2">
    <source>
        <dbReference type="RuleBase" id="RU362097"/>
    </source>
</evidence>
<dbReference type="InterPro" id="IPR003423">
    <property type="entry name" value="OMP_efflux"/>
</dbReference>
<dbReference type="AlphaFoldDB" id="A0A328BL68"/>
<keyword evidence="2" id="KW-0564">Palmitate</keyword>
<dbReference type="NCBIfam" id="TIGR01845">
    <property type="entry name" value="outer_NodT"/>
    <property type="match status" value="1"/>
</dbReference>
<organism evidence="3 4">
    <name type="scientific">Phenylobacterium kunshanense</name>
    <dbReference type="NCBI Taxonomy" id="1445034"/>
    <lineage>
        <taxon>Bacteria</taxon>
        <taxon>Pseudomonadati</taxon>
        <taxon>Pseudomonadota</taxon>
        <taxon>Alphaproteobacteria</taxon>
        <taxon>Caulobacterales</taxon>
        <taxon>Caulobacteraceae</taxon>
        <taxon>Phenylobacterium</taxon>
    </lineage>
</organism>
<comment type="caution">
    <text evidence="3">The sequence shown here is derived from an EMBL/GenBank/DDBJ whole genome shotgun (WGS) entry which is preliminary data.</text>
</comment>
<keyword evidence="2" id="KW-0449">Lipoprotein</keyword>
<comment type="subcellular location">
    <subcellularLocation>
        <location evidence="2">Cell membrane</location>
        <topology evidence="2">Lipid-anchor</topology>
    </subcellularLocation>
</comment>
<keyword evidence="2" id="KW-0732">Signal</keyword>
<dbReference type="OrthoDB" id="9770517at2"/>
<comment type="similarity">
    <text evidence="1 2">Belongs to the outer membrane factor (OMF) (TC 1.B.17) family.</text>
</comment>
<dbReference type="PROSITE" id="PS51257">
    <property type="entry name" value="PROKAR_LIPOPROTEIN"/>
    <property type="match status" value="1"/>
</dbReference>
<dbReference type="GO" id="GO:0005886">
    <property type="term" value="C:plasma membrane"/>
    <property type="evidence" value="ECO:0007669"/>
    <property type="project" value="UniProtKB-SubCell"/>
</dbReference>
<dbReference type="EMBL" id="QFYS01000002">
    <property type="protein sequence ID" value="RAK67707.1"/>
    <property type="molecule type" value="Genomic_DNA"/>
</dbReference>
<feature type="chain" id="PRO_5016195634" evidence="2">
    <location>
        <begin position="19"/>
        <end position="472"/>
    </location>
</feature>
<accession>A0A328BL68</accession>
<proteinExistence type="inferred from homology"/>
<keyword evidence="4" id="KW-1185">Reference proteome</keyword>
<evidence type="ECO:0000256" key="1">
    <source>
        <dbReference type="ARBA" id="ARBA00007613"/>
    </source>
</evidence>
<dbReference type="Proteomes" id="UP000249524">
    <property type="component" value="Unassembled WGS sequence"/>
</dbReference>
<feature type="signal peptide" evidence="2">
    <location>
        <begin position="1"/>
        <end position="18"/>
    </location>
</feature>
<evidence type="ECO:0000313" key="4">
    <source>
        <dbReference type="Proteomes" id="UP000249524"/>
    </source>
</evidence>
<evidence type="ECO:0000313" key="3">
    <source>
        <dbReference type="EMBL" id="RAK67707.1"/>
    </source>
</evidence>
<dbReference type="Gene3D" id="1.20.1600.10">
    <property type="entry name" value="Outer membrane efflux proteins (OEP)"/>
    <property type="match status" value="1"/>
</dbReference>
<dbReference type="InterPro" id="IPR010131">
    <property type="entry name" value="MdtP/NodT-like"/>
</dbReference>
<gene>
    <name evidence="3" type="ORF">DJ019_07330</name>
</gene>
<keyword evidence="2" id="KW-1134">Transmembrane beta strand</keyword>
<dbReference type="Pfam" id="PF02321">
    <property type="entry name" value="OEP"/>
    <property type="match status" value="2"/>
</dbReference>
<dbReference type="PANTHER" id="PTHR30203">
    <property type="entry name" value="OUTER MEMBRANE CATION EFFLUX PROTEIN"/>
    <property type="match status" value="1"/>
</dbReference>
<dbReference type="SUPFAM" id="SSF56954">
    <property type="entry name" value="Outer membrane efflux proteins (OEP)"/>
    <property type="match status" value="1"/>
</dbReference>
<dbReference type="Gene3D" id="2.20.200.10">
    <property type="entry name" value="Outer membrane efflux proteins (OEP)"/>
    <property type="match status" value="1"/>
</dbReference>
<dbReference type="RefSeq" id="WP_111275316.1">
    <property type="nucleotide sequence ID" value="NZ_QFYS01000002.1"/>
</dbReference>